<keyword evidence="2" id="KW-1185">Reference proteome</keyword>
<gene>
    <name evidence="1" type="ORF">HNP71_000547</name>
</gene>
<sequence length="175" mass="19204">MSQIASIVSLLANDGISGPTSVGQLRLWDKIVGLDVRTGDVEQEFLNDPALPGFIVHAERQIFGVLSRRMLLTAISQPFGREVFIKRPLQELAHKMDTLPLTLKGSTLIADALKQSMRRDEELRFEPILVHTGTSIGLLEMHTLMIAQANLLEDALSSKGVLIERIKGILGGRVA</sequence>
<dbReference type="RefSeq" id="WP_183265324.1">
    <property type="nucleotide sequence ID" value="NZ_JACHFJ010000002.1"/>
</dbReference>
<name>A0A840VJ74_9PROT</name>
<dbReference type="AlphaFoldDB" id="A0A840VJ74"/>
<reference evidence="1 2" key="1">
    <citation type="submission" date="2020-08" db="EMBL/GenBank/DDBJ databases">
        <title>Genomic Encyclopedia of Type Strains, Phase IV (KMG-IV): sequencing the most valuable type-strain genomes for metagenomic binning, comparative biology and taxonomic classification.</title>
        <authorList>
            <person name="Goeker M."/>
        </authorList>
    </citation>
    <scope>NUCLEOTIDE SEQUENCE [LARGE SCALE GENOMIC DNA]</scope>
    <source>
        <strain evidence="1 2">DSM 27026</strain>
    </source>
</reference>
<organism evidence="1 2">
    <name type="scientific">Acidocella aromatica</name>
    <dbReference type="NCBI Taxonomy" id="1303579"/>
    <lineage>
        <taxon>Bacteria</taxon>
        <taxon>Pseudomonadati</taxon>
        <taxon>Pseudomonadota</taxon>
        <taxon>Alphaproteobacteria</taxon>
        <taxon>Acetobacterales</taxon>
        <taxon>Acidocellaceae</taxon>
        <taxon>Acidocella</taxon>
    </lineage>
</organism>
<evidence type="ECO:0000313" key="1">
    <source>
        <dbReference type="EMBL" id="MBB5372309.1"/>
    </source>
</evidence>
<evidence type="ECO:0008006" key="3">
    <source>
        <dbReference type="Google" id="ProtNLM"/>
    </source>
</evidence>
<dbReference type="EMBL" id="JACHFJ010000002">
    <property type="protein sequence ID" value="MBB5372309.1"/>
    <property type="molecule type" value="Genomic_DNA"/>
</dbReference>
<comment type="caution">
    <text evidence="1">The sequence shown here is derived from an EMBL/GenBank/DDBJ whole genome shotgun (WGS) entry which is preliminary data.</text>
</comment>
<evidence type="ECO:0000313" key="2">
    <source>
        <dbReference type="Proteomes" id="UP000553706"/>
    </source>
</evidence>
<accession>A0A840VJ74</accession>
<protein>
    <recommendedName>
        <fullName evidence="3">CBS domain-containing protein</fullName>
    </recommendedName>
</protein>
<proteinExistence type="predicted"/>
<dbReference type="Proteomes" id="UP000553706">
    <property type="component" value="Unassembled WGS sequence"/>
</dbReference>